<dbReference type="Proteomes" id="UP001059127">
    <property type="component" value="Segment"/>
</dbReference>
<evidence type="ECO:0000313" key="1">
    <source>
        <dbReference type="EMBL" id="UVZ42968.1"/>
    </source>
</evidence>
<protein>
    <submittedName>
        <fullName evidence="1">ORF10</fullName>
    </submittedName>
</protein>
<evidence type="ECO:0000313" key="2">
    <source>
        <dbReference type="Proteomes" id="UP001059127"/>
    </source>
</evidence>
<organism evidence="1">
    <name type="scientific">Siadenovirus sp</name>
    <dbReference type="NCBI Taxonomy" id="2671519"/>
    <lineage>
        <taxon>Viruses</taxon>
        <taxon>Varidnaviria</taxon>
        <taxon>Bamfordvirae</taxon>
        <taxon>Preplasmiviricota</taxon>
        <taxon>Polisuviricotina</taxon>
        <taxon>Pharingeaviricetes</taxon>
        <taxon>Rowavirales</taxon>
        <taxon>Adenoviridae</taxon>
        <taxon>Siadenovirus</taxon>
    </lineage>
</organism>
<reference evidence="1" key="2">
    <citation type="journal article" date="2022" name="Infect. Genet. Evol.">
        <title>The genome and phylogenetic analyses of tit siadenoviruses reveal both a novel avian host and viral species.</title>
        <authorList>
            <person name="Gellert A."/>
            <person name="Benko M."/>
            <person name="Harrach B."/>
            <person name="Peters M."/>
            <person name="Kajan G.L."/>
        </authorList>
    </citation>
    <scope>NUCLEOTIDE SEQUENCE</scope>
    <source>
        <strain evidence="1">S478/20</strain>
    </source>
</reference>
<dbReference type="EMBL" id="MW508338">
    <property type="protein sequence ID" value="UVZ42968.1"/>
    <property type="molecule type" value="Genomic_DNA"/>
</dbReference>
<proteinExistence type="predicted"/>
<name>A0A9E7QWK6_9ADEN</name>
<reference evidence="1" key="1">
    <citation type="journal article" date="2021" name="Eur. J. Wildl. Res.">
        <title>Increased mortality in wild tits in North Rhine-Westphalia (Germany) in 2020 with a special focus on Suttonella ornithocola and other infectious pathogens.</title>
        <authorList>
            <person name="Fischer L."/>
            <person name="Peters M."/>
            <person name="Merbach S."/>
            <person name="Eydner M."/>
            <person name="Kuczka A."/>
            <person name="Lambertz J."/>
            <person name="Kummerfeld M."/>
            <person name="Kahnt K."/>
            <person name="Weiss A."/>
            <person name="Petersen H."/>
        </authorList>
    </citation>
    <scope>NUCLEOTIDE SEQUENCE</scope>
    <source>
        <strain evidence="1">S478/20</strain>
    </source>
</reference>
<accession>A0A9E7QWK6</accession>
<sequence>MPLRWLFNCDERYPKQPVKWNIQIQFTLHEYFAAQRGRDGQTPSFEETTVEPALDSAAGRMIIAFIFHLWETFLAFYRLIFPPEDHRIQILYPPKESLYDRLPPGLKTVISCRLSRMCKCYVGCLRRKSPYYFSVHVLCICDPSYNNCCTTNDGRPHTLLCIAWKAHATGVCRKLYNNLR</sequence>
<keyword evidence="2" id="KW-1185">Reference proteome</keyword>